<dbReference type="GO" id="GO:0043524">
    <property type="term" value="P:negative regulation of neuron apoptotic process"/>
    <property type="evidence" value="ECO:0007669"/>
    <property type="project" value="TreeGrafter"/>
</dbReference>
<evidence type="ECO:0000259" key="3">
    <source>
        <dbReference type="SMART" id="SM00140"/>
    </source>
</evidence>
<dbReference type="GO" id="GO:0048812">
    <property type="term" value="P:neuron projection morphogenesis"/>
    <property type="evidence" value="ECO:0007669"/>
    <property type="project" value="TreeGrafter"/>
</dbReference>
<comment type="caution">
    <text evidence="4">The sequence shown here is derived from an EMBL/GenBank/DDBJ whole genome shotgun (WGS) entry which is preliminary data.</text>
</comment>
<dbReference type="InterPro" id="IPR002072">
    <property type="entry name" value="Nerve_growth_factor-rel"/>
</dbReference>
<evidence type="ECO:0000256" key="1">
    <source>
        <dbReference type="ARBA" id="ARBA00010783"/>
    </source>
</evidence>
<keyword evidence="2" id="KW-0339">Growth factor</keyword>
<sequence>MANPVPYRTADLPNPTIRPVWSTGGDTVTPSCQTESAWVKLHHAFNLYKNRVEVLPTFEQNNTLVEQIFNERYCAGESLTTDGAKVEHNHHQISLPINSSQRPEWPAMLGKHKCFGIDTTAYQGYCVTQQSFVYAMVKNQRGEVGWNVIRVRGGCECAVFSDV</sequence>
<dbReference type="GO" id="GO:0007169">
    <property type="term" value="P:cell surface receptor protein tyrosine kinase signaling pathway"/>
    <property type="evidence" value="ECO:0007669"/>
    <property type="project" value="TreeGrafter"/>
</dbReference>
<gene>
    <name evidence="4" type="primary">RvY_07537-1</name>
    <name evidence="4" type="synonym">RvY_07537.1</name>
    <name evidence="4" type="ORF">RvY_07537</name>
</gene>
<dbReference type="EMBL" id="BDGG01000003">
    <property type="protein sequence ID" value="GAU96034.1"/>
    <property type="molecule type" value="Genomic_DNA"/>
</dbReference>
<dbReference type="PROSITE" id="PS50270">
    <property type="entry name" value="NGF_2"/>
    <property type="match status" value="1"/>
</dbReference>
<organism evidence="4 5">
    <name type="scientific">Ramazzottius varieornatus</name>
    <name type="common">Water bear</name>
    <name type="synonym">Tardigrade</name>
    <dbReference type="NCBI Taxonomy" id="947166"/>
    <lineage>
        <taxon>Eukaryota</taxon>
        <taxon>Metazoa</taxon>
        <taxon>Ecdysozoa</taxon>
        <taxon>Tardigrada</taxon>
        <taxon>Eutardigrada</taxon>
        <taxon>Parachela</taxon>
        <taxon>Hypsibioidea</taxon>
        <taxon>Ramazzottiidae</taxon>
        <taxon>Ramazzottius</taxon>
    </lineage>
</organism>
<comment type="similarity">
    <text evidence="1">Belongs to the NGF-beta family.</text>
</comment>
<dbReference type="GO" id="GO:0005163">
    <property type="term" value="F:nerve growth factor receptor binding"/>
    <property type="evidence" value="ECO:0007669"/>
    <property type="project" value="TreeGrafter"/>
</dbReference>
<dbReference type="PANTHER" id="PTHR11589">
    <property type="entry name" value="NERVE GROWTH FACTOR NGF -RELATED"/>
    <property type="match status" value="1"/>
</dbReference>
<keyword evidence="5" id="KW-1185">Reference proteome</keyword>
<feature type="domain" description="Nerve growth factor-related" evidence="3">
    <location>
        <begin position="32"/>
        <end position="158"/>
    </location>
</feature>
<dbReference type="SMART" id="SM00140">
    <property type="entry name" value="NGF"/>
    <property type="match status" value="1"/>
</dbReference>
<evidence type="ECO:0000313" key="4">
    <source>
        <dbReference type="EMBL" id="GAU96034.1"/>
    </source>
</evidence>
<reference evidence="4 5" key="1">
    <citation type="journal article" date="2016" name="Nat. Commun.">
        <title>Extremotolerant tardigrade genome and improved radiotolerance of human cultured cells by tardigrade-unique protein.</title>
        <authorList>
            <person name="Hashimoto T."/>
            <person name="Horikawa D.D."/>
            <person name="Saito Y."/>
            <person name="Kuwahara H."/>
            <person name="Kozuka-Hata H."/>
            <person name="Shin-I T."/>
            <person name="Minakuchi Y."/>
            <person name="Ohishi K."/>
            <person name="Motoyama A."/>
            <person name="Aizu T."/>
            <person name="Enomoto A."/>
            <person name="Kondo K."/>
            <person name="Tanaka S."/>
            <person name="Hara Y."/>
            <person name="Koshikawa S."/>
            <person name="Sagara H."/>
            <person name="Miura T."/>
            <person name="Yokobori S."/>
            <person name="Miyagawa K."/>
            <person name="Suzuki Y."/>
            <person name="Kubo T."/>
            <person name="Oyama M."/>
            <person name="Kohara Y."/>
            <person name="Fujiyama A."/>
            <person name="Arakawa K."/>
            <person name="Katayama T."/>
            <person name="Toyoda A."/>
            <person name="Kunieda T."/>
        </authorList>
    </citation>
    <scope>NUCLEOTIDE SEQUENCE [LARGE SCALE GENOMIC DNA]</scope>
    <source>
        <strain evidence="4 5">YOKOZUNA-1</strain>
    </source>
</reference>
<dbReference type="SUPFAM" id="SSF57501">
    <property type="entry name" value="Cystine-knot cytokines"/>
    <property type="match status" value="1"/>
</dbReference>
<dbReference type="GO" id="GO:0038180">
    <property type="term" value="P:nerve growth factor signaling pathway"/>
    <property type="evidence" value="ECO:0007669"/>
    <property type="project" value="TreeGrafter"/>
</dbReference>
<dbReference type="Proteomes" id="UP000186922">
    <property type="component" value="Unassembled WGS sequence"/>
</dbReference>
<dbReference type="GO" id="GO:0021675">
    <property type="term" value="P:nerve development"/>
    <property type="evidence" value="ECO:0007669"/>
    <property type="project" value="TreeGrafter"/>
</dbReference>
<dbReference type="Gene3D" id="2.10.90.10">
    <property type="entry name" value="Cystine-knot cytokines"/>
    <property type="match status" value="1"/>
</dbReference>
<accession>A0A1D1V2K0</accession>
<dbReference type="PRINTS" id="PR00268">
    <property type="entry name" value="NGF"/>
</dbReference>
<dbReference type="AlphaFoldDB" id="A0A1D1V2K0"/>
<dbReference type="OrthoDB" id="6491780at2759"/>
<dbReference type="InterPro" id="IPR029034">
    <property type="entry name" value="Cystine-knot_cytokine"/>
</dbReference>
<dbReference type="GO" id="GO:0008083">
    <property type="term" value="F:growth factor activity"/>
    <property type="evidence" value="ECO:0007669"/>
    <property type="project" value="UniProtKB-KW"/>
</dbReference>
<protein>
    <recommendedName>
        <fullName evidence="3">Nerve growth factor-related domain-containing protein</fullName>
    </recommendedName>
</protein>
<name>A0A1D1V2K0_RAMVA</name>
<dbReference type="Pfam" id="PF00243">
    <property type="entry name" value="NGF"/>
    <property type="match status" value="1"/>
</dbReference>
<proteinExistence type="inferred from homology"/>
<evidence type="ECO:0000313" key="5">
    <source>
        <dbReference type="Proteomes" id="UP000186922"/>
    </source>
</evidence>
<evidence type="ECO:0000256" key="2">
    <source>
        <dbReference type="ARBA" id="ARBA00023030"/>
    </source>
</evidence>
<dbReference type="PANTHER" id="PTHR11589:SF11">
    <property type="entry name" value="PREPRO-NEUROTROPHIN"/>
    <property type="match status" value="1"/>
</dbReference>
<dbReference type="InterPro" id="IPR020408">
    <property type="entry name" value="Nerve_growth_factor-like"/>
</dbReference>